<comment type="caution">
    <text evidence="2">The sequence shown here is derived from an EMBL/GenBank/DDBJ whole genome shotgun (WGS) entry which is preliminary data.</text>
</comment>
<evidence type="ECO:0000313" key="3">
    <source>
        <dbReference type="Proteomes" id="UP000238322"/>
    </source>
</evidence>
<dbReference type="EMBL" id="PUHY01000012">
    <property type="protein sequence ID" value="PQO32178.1"/>
    <property type="molecule type" value="Genomic_DNA"/>
</dbReference>
<evidence type="ECO:0000313" key="2">
    <source>
        <dbReference type="EMBL" id="PQO32178.1"/>
    </source>
</evidence>
<evidence type="ECO:0000256" key="1">
    <source>
        <dbReference type="SAM" id="Phobius"/>
    </source>
</evidence>
<keyword evidence="1" id="KW-1133">Transmembrane helix</keyword>
<keyword evidence="1" id="KW-0472">Membrane</keyword>
<gene>
    <name evidence="2" type="ORF">C5Y83_18255</name>
</gene>
<name>A0A2S8FJ33_9BACT</name>
<dbReference type="AlphaFoldDB" id="A0A2S8FJ33"/>
<feature type="transmembrane region" description="Helical" evidence="1">
    <location>
        <begin position="73"/>
        <end position="98"/>
    </location>
</feature>
<accession>A0A2S8FJ33</accession>
<keyword evidence="1" id="KW-0812">Transmembrane</keyword>
<dbReference type="Proteomes" id="UP000238322">
    <property type="component" value="Unassembled WGS sequence"/>
</dbReference>
<proteinExistence type="predicted"/>
<sequence length="108" mass="12053">MAIWACVSLLLVYGLTFFMGSLLGEILVGDLPSPDWVDPVYLGLFWFLVPTLPVAHLFGSIAGYRLTRHWHAVFASLLIAVLSGIPGVSVFILLWLILRVPQKPRTEY</sequence>
<feature type="transmembrane region" description="Helical" evidence="1">
    <location>
        <begin position="40"/>
        <end position="61"/>
    </location>
</feature>
<reference evidence="2 3" key="1">
    <citation type="submission" date="2018-02" db="EMBL/GenBank/DDBJ databases">
        <title>Comparative genomes isolates from brazilian mangrove.</title>
        <authorList>
            <person name="Araujo J.E."/>
            <person name="Taketani R.G."/>
            <person name="Silva M.C.P."/>
            <person name="Loureco M.V."/>
            <person name="Andreote F.D."/>
        </authorList>
    </citation>
    <scope>NUCLEOTIDE SEQUENCE [LARGE SCALE GENOMIC DNA]</scope>
    <source>
        <strain evidence="2 3">Hex-1 MGV</strain>
    </source>
</reference>
<protein>
    <submittedName>
        <fullName evidence="2">Uncharacterized protein</fullName>
    </submittedName>
</protein>
<organism evidence="2 3">
    <name type="scientific">Blastopirellula marina</name>
    <dbReference type="NCBI Taxonomy" id="124"/>
    <lineage>
        <taxon>Bacteria</taxon>
        <taxon>Pseudomonadati</taxon>
        <taxon>Planctomycetota</taxon>
        <taxon>Planctomycetia</taxon>
        <taxon>Pirellulales</taxon>
        <taxon>Pirellulaceae</taxon>
        <taxon>Blastopirellula</taxon>
    </lineage>
</organism>